<dbReference type="Proteomes" id="UP000034774">
    <property type="component" value="Unassembled WGS sequence"/>
</dbReference>
<proteinExistence type="predicted"/>
<gene>
    <name evidence="2" type="ORF">UT17_C0003G0216</name>
</gene>
<sequence length="129" mass="13821">MNNTLAQINIFPDGGFKGFGKLGLETAPAMDASVVFTNFISSAIGLVTLIAIIWFVFLVTTGSFAFMTAGGDKQSLETARKKIMSGLIGLMVCIFGIFIIRFIGYLIGIPDILNFVSLFSVLTGNNVIN</sequence>
<keyword evidence="1" id="KW-0812">Transmembrane</keyword>
<keyword evidence="1" id="KW-0472">Membrane</keyword>
<dbReference type="EMBL" id="LBVU01000003">
    <property type="protein sequence ID" value="KKQ92193.1"/>
    <property type="molecule type" value="Genomic_DNA"/>
</dbReference>
<organism evidence="2 3">
    <name type="scientific">Candidatus Woesebacteria bacterium GW2011_GWB1_39_10</name>
    <dbReference type="NCBI Taxonomy" id="1618572"/>
    <lineage>
        <taxon>Bacteria</taxon>
        <taxon>Candidatus Woeseibacteriota</taxon>
    </lineage>
</organism>
<comment type="caution">
    <text evidence="2">The sequence shown here is derived from an EMBL/GenBank/DDBJ whole genome shotgun (WGS) entry which is preliminary data.</text>
</comment>
<dbReference type="AlphaFoldDB" id="A0A0G0LJX1"/>
<keyword evidence="1" id="KW-1133">Transmembrane helix</keyword>
<evidence type="ECO:0000256" key="1">
    <source>
        <dbReference type="SAM" id="Phobius"/>
    </source>
</evidence>
<feature type="transmembrane region" description="Helical" evidence="1">
    <location>
        <begin position="87"/>
        <end position="108"/>
    </location>
</feature>
<evidence type="ECO:0008006" key="4">
    <source>
        <dbReference type="Google" id="ProtNLM"/>
    </source>
</evidence>
<evidence type="ECO:0000313" key="2">
    <source>
        <dbReference type="EMBL" id="KKQ92193.1"/>
    </source>
</evidence>
<feature type="transmembrane region" description="Helical" evidence="1">
    <location>
        <begin position="39"/>
        <end position="66"/>
    </location>
</feature>
<protein>
    <recommendedName>
        <fullName evidence="4">Integral membrane protein</fullName>
    </recommendedName>
</protein>
<evidence type="ECO:0000313" key="3">
    <source>
        <dbReference type="Proteomes" id="UP000034774"/>
    </source>
</evidence>
<accession>A0A0G0LJX1</accession>
<reference evidence="2 3" key="1">
    <citation type="journal article" date="2015" name="Nature">
        <title>rRNA introns, odd ribosomes, and small enigmatic genomes across a large radiation of phyla.</title>
        <authorList>
            <person name="Brown C.T."/>
            <person name="Hug L.A."/>
            <person name="Thomas B.C."/>
            <person name="Sharon I."/>
            <person name="Castelle C.J."/>
            <person name="Singh A."/>
            <person name="Wilkins M.J."/>
            <person name="Williams K.H."/>
            <person name="Banfield J.F."/>
        </authorList>
    </citation>
    <scope>NUCLEOTIDE SEQUENCE [LARGE SCALE GENOMIC DNA]</scope>
</reference>
<name>A0A0G0LJX1_9BACT</name>
<dbReference type="STRING" id="1618572.UT17_C0003G0216"/>